<keyword evidence="2" id="KW-0813">Transport</keyword>
<proteinExistence type="predicted"/>
<dbReference type="PANTHER" id="PTHR11537">
    <property type="entry name" value="VOLTAGE-GATED POTASSIUM CHANNEL"/>
    <property type="match status" value="1"/>
</dbReference>
<feature type="transmembrane region" description="Helical" evidence="12">
    <location>
        <begin position="146"/>
        <end position="166"/>
    </location>
</feature>
<evidence type="ECO:0000313" key="15">
    <source>
        <dbReference type="WBParaSite" id="ASIM_0001727901-mRNA-1"/>
    </source>
</evidence>
<dbReference type="SUPFAM" id="SSF54695">
    <property type="entry name" value="POZ domain"/>
    <property type="match status" value="1"/>
</dbReference>
<keyword evidence="9" id="KW-0406">Ion transport</keyword>
<keyword evidence="7" id="KW-0630">Potassium</keyword>
<keyword evidence="8 12" id="KW-1133">Transmembrane helix</keyword>
<dbReference type="InterPro" id="IPR028325">
    <property type="entry name" value="VG_K_chnl"/>
</dbReference>
<dbReference type="AlphaFoldDB" id="A0A0M3K8I8"/>
<dbReference type="PRINTS" id="PR00169">
    <property type="entry name" value="KCHANNEL"/>
</dbReference>
<evidence type="ECO:0000256" key="9">
    <source>
        <dbReference type="ARBA" id="ARBA00023065"/>
    </source>
</evidence>
<dbReference type="GO" id="GO:0005251">
    <property type="term" value="F:delayed rectifier potassium channel activity"/>
    <property type="evidence" value="ECO:0007669"/>
    <property type="project" value="TreeGrafter"/>
</dbReference>
<evidence type="ECO:0000256" key="7">
    <source>
        <dbReference type="ARBA" id="ARBA00022958"/>
    </source>
</evidence>
<evidence type="ECO:0000256" key="8">
    <source>
        <dbReference type="ARBA" id="ARBA00022989"/>
    </source>
</evidence>
<feature type="domain" description="Potassium channel tetramerisation-type BTB" evidence="14">
    <location>
        <begin position="8"/>
        <end position="88"/>
    </location>
</feature>
<keyword evidence="10 12" id="KW-0472">Membrane</keyword>
<reference evidence="15" key="1">
    <citation type="submission" date="2017-02" db="UniProtKB">
        <authorList>
            <consortium name="WormBaseParasite"/>
        </authorList>
    </citation>
    <scope>IDENTIFICATION</scope>
</reference>
<feature type="transmembrane region" description="Helical" evidence="12">
    <location>
        <begin position="195"/>
        <end position="214"/>
    </location>
</feature>
<dbReference type="PANTHER" id="PTHR11537:SF254">
    <property type="entry name" value="POTASSIUM VOLTAGE-GATED CHANNEL PROTEIN SHAB"/>
    <property type="match status" value="1"/>
</dbReference>
<evidence type="ECO:0000256" key="6">
    <source>
        <dbReference type="ARBA" id="ARBA00022882"/>
    </source>
</evidence>
<dbReference type="SUPFAM" id="SSF81324">
    <property type="entry name" value="Voltage-gated potassium channels"/>
    <property type="match status" value="1"/>
</dbReference>
<evidence type="ECO:0000256" key="12">
    <source>
        <dbReference type="SAM" id="Phobius"/>
    </source>
</evidence>
<evidence type="ECO:0000256" key="5">
    <source>
        <dbReference type="ARBA" id="ARBA00022826"/>
    </source>
</evidence>
<keyword evidence="11" id="KW-0407">Ion channel</keyword>
<evidence type="ECO:0000256" key="1">
    <source>
        <dbReference type="ARBA" id="ARBA00004141"/>
    </source>
</evidence>
<evidence type="ECO:0000256" key="4">
    <source>
        <dbReference type="ARBA" id="ARBA00022692"/>
    </source>
</evidence>
<keyword evidence="4 12" id="KW-0812">Transmembrane</keyword>
<dbReference type="Gene3D" id="1.20.120.350">
    <property type="entry name" value="Voltage-gated potassium channels. Chain C"/>
    <property type="match status" value="1"/>
</dbReference>
<evidence type="ECO:0000256" key="2">
    <source>
        <dbReference type="ARBA" id="ARBA00022448"/>
    </source>
</evidence>
<dbReference type="WBParaSite" id="ASIM_0001727901-mRNA-1">
    <property type="protein sequence ID" value="ASIM_0001727901-mRNA-1"/>
    <property type="gene ID" value="ASIM_0001727901"/>
</dbReference>
<comment type="subcellular location">
    <subcellularLocation>
        <location evidence="1">Membrane</location>
        <topology evidence="1">Multi-pass membrane protein</topology>
    </subcellularLocation>
</comment>
<dbReference type="GO" id="GO:0051260">
    <property type="term" value="P:protein homooligomerization"/>
    <property type="evidence" value="ECO:0007669"/>
    <property type="project" value="InterPro"/>
</dbReference>
<keyword evidence="5" id="KW-0631">Potassium channel</keyword>
<protein>
    <submittedName>
        <fullName evidence="15">Potassium voltage-gated channel subfamily F member 1 (inferred by orthology to a human protein)</fullName>
    </submittedName>
</protein>
<dbReference type="InterPro" id="IPR011333">
    <property type="entry name" value="SKP1/BTB/POZ_sf"/>
</dbReference>
<keyword evidence="3" id="KW-0633">Potassium transport</keyword>
<dbReference type="InterPro" id="IPR005821">
    <property type="entry name" value="Ion_trans_dom"/>
</dbReference>
<keyword evidence="6" id="KW-0851">Voltage-gated channel</keyword>
<accession>A0A0M3K8I8</accession>
<dbReference type="InterPro" id="IPR027359">
    <property type="entry name" value="Volt_channel_dom_sf"/>
</dbReference>
<dbReference type="Pfam" id="PF02214">
    <property type="entry name" value="BTB_2"/>
    <property type="match status" value="1"/>
</dbReference>
<feature type="domain" description="Ion transport" evidence="13">
    <location>
        <begin position="146"/>
        <end position="291"/>
    </location>
</feature>
<evidence type="ECO:0000259" key="14">
    <source>
        <dbReference type="Pfam" id="PF02214"/>
    </source>
</evidence>
<evidence type="ECO:0000259" key="13">
    <source>
        <dbReference type="Pfam" id="PF00520"/>
    </source>
</evidence>
<dbReference type="GO" id="GO:0001508">
    <property type="term" value="P:action potential"/>
    <property type="evidence" value="ECO:0007669"/>
    <property type="project" value="TreeGrafter"/>
</dbReference>
<organism evidence="15">
    <name type="scientific">Anisakis simplex</name>
    <name type="common">Herring worm</name>
    <dbReference type="NCBI Taxonomy" id="6269"/>
    <lineage>
        <taxon>Eukaryota</taxon>
        <taxon>Metazoa</taxon>
        <taxon>Ecdysozoa</taxon>
        <taxon>Nematoda</taxon>
        <taxon>Chromadorea</taxon>
        <taxon>Rhabditida</taxon>
        <taxon>Spirurina</taxon>
        <taxon>Ascaridomorpha</taxon>
        <taxon>Ascaridoidea</taxon>
        <taxon>Anisakidae</taxon>
        <taxon>Anisakis</taxon>
        <taxon>Anisakis simplex complex</taxon>
    </lineage>
</organism>
<dbReference type="Gene3D" id="3.30.710.10">
    <property type="entry name" value="Potassium Channel Kv1.1, Chain A"/>
    <property type="match status" value="1"/>
</dbReference>
<evidence type="ECO:0000256" key="3">
    <source>
        <dbReference type="ARBA" id="ARBA00022538"/>
    </source>
</evidence>
<evidence type="ECO:0000256" key="10">
    <source>
        <dbReference type="ARBA" id="ARBA00023136"/>
    </source>
</evidence>
<dbReference type="InterPro" id="IPR003131">
    <property type="entry name" value="T1-type_BTB"/>
</dbReference>
<sequence>LIDQLQYRCPTSFLATFARLPHEERLMRCDGYIESSEEYFFERSAKVFEPIYDFLATGHFHRHGDICAERLYQELDYWKINGNMFAPCCMPNVDGSGDEDGEATGSLPSGECGNNDHYDEIRCSNLRRQLWLLMEDPSSSTSAKGFALVSISMVIVSVTGMILASLPDIQADSVNNSSAIDEENLSLKPHLLLDYIELVCLIWFTIEYLVRFAVCTKKCEFACKPLNIIDSLTIIPFYLEMILHVAGLGADTIGEFRGLAMVMRGVRVMRVARIFKLARYSSGLKSFGMTVKTR</sequence>
<evidence type="ECO:0000256" key="11">
    <source>
        <dbReference type="ARBA" id="ARBA00023303"/>
    </source>
</evidence>
<dbReference type="Pfam" id="PF00520">
    <property type="entry name" value="Ion_trans"/>
    <property type="match status" value="1"/>
</dbReference>
<name>A0A0M3K8I8_ANISI</name>
<dbReference type="GO" id="GO:0008076">
    <property type="term" value="C:voltage-gated potassium channel complex"/>
    <property type="evidence" value="ECO:0007669"/>
    <property type="project" value="InterPro"/>
</dbReference>